<keyword evidence="2" id="KW-0238">DNA-binding</keyword>
<proteinExistence type="predicted"/>
<dbReference type="PANTHER" id="PTHR46796">
    <property type="entry name" value="HTH-TYPE TRANSCRIPTIONAL ACTIVATOR RHAS-RELATED"/>
    <property type="match status" value="1"/>
</dbReference>
<accession>A0A150QWT0</accession>
<evidence type="ECO:0000256" key="3">
    <source>
        <dbReference type="ARBA" id="ARBA00023163"/>
    </source>
</evidence>
<dbReference type="PROSITE" id="PS01124">
    <property type="entry name" value="HTH_ARAC_FAMILY_2"/>
    <property type="match status" value="1"/>
</dbReference>
<dbReference type="SUPFAM" id="SSF46689">
    <property type="entry name" value="Homeodomain-like"/>
    <property type="match status" value="1"/>
</dbReference>
<evidence type="ECO:0000313" key="5">
    <source>
        <dbReference type="EMBL" id="KYF72421.1"/>
    </source>
</evidence>
<evidence type="ECO:0000256" key="1">
    <source>
        <dbReference type="ARBA" id="ARBA00023015"/>
    </source>
</evidence>
<evidence type="ECO:0000256" key="2">
    <source>
        <dbReference type="ARBA" id="ARBA00023125"/>
    </source>
</evidence>
<dbReference type="InterPro" id="IPR009057">
    <property type="entry name" value="Homeodomain-like_sf"/>
</dbReference>
<dbReference type="Gene3D" id="1.10.10.60">
    <property type="entry name" value="Homeodomain-like"/>
    <property type="match status" value="1"/>
</dbReference>
<comment type="caution">
    <text evidence="5">The sequence shown here is derived from an EMBL/GenBank/DDBJ whole genome shotgun (WGS) entry which is preliminary data.</text>
</comment>
<feature type="domain" description="HTH araC/xylS-type" evidence="4">
    <location>
        <begin position="1"/>
        <end position="57"/>
    </location>
</feature>
<dbReference type="EMBL" id="JEMA01000264">
    <property type="protein sequence ID" value="KYF72421.1"/>
    <property type="molecule type" value="Genomic_DNA"/>
</dbReference>
<evidence type="ECO:0000259" key="4">
    <source>
        <dbReference type="PROSITE" id="PS01124"/>
    </source>
</evidence>
<dbReference type="GO" id="GO:0003700">
    <property type="term" value="F:DNA-binding transcription factor activity"/>
    <property type="evidence" value="ECO:0007669"/>
    <property type="project" value="InterPro"/>
</dbReference>
<dbReference type="GO" id="GO:0043565">
    <property type="term" value="F:sequence-specific DNA binding"/>
    <property type="evidence" value="ECO:0007669"/>
    <property type="project" value="InterPro"/>
</dbReference>
<evidence type="ECO:0000313" key="6">
    <source>
        <dbReference type="Proteomes" id="UP000075260"/>
    </source>
</evidence>
<reference evidence="5 6" key="1">
    <citation type="submission" date="2014-02" db="EMBL/GenBank/DDBJ databases">
        <title>The small core and large imbalanced accessory genome model reveals a collaborative survival strategy of Sorangium cellulosum strains in nature.</title>
        <authorList>
            <person name="Han K."/>
            <person name="Peng R."/>
            <person name="Blom J."/>
            <person name="Li Y.-Z."/>
        </authorList>
    </citation>
    <scope>NUCLEOTIDE SEQUENCE [LARGE SCALE GENOMIC DNA]</scope>
    <source>
        <strain evidence="5 6">So0008-312</strain>
    </source>
</reference>
<sequence>MHEYVVQRRVERARALLLRGDLPASQVAIEAGFAHQSHMARCMRRVLGVTPTALAGRSPAR</sequence>
<dbReference type="Pfam" id="PF12833">
    <property type="entry name" value="HTH_18"/>
    <property type="match status" value="1"/>
</dbReference>
<dbReference type="InterPro" id="IPR018060">
    <property type="entry name" value="HTH_AraC"/>
</dbReference>
<dbReference type="InterPro" id="IPR050204">
    <property type="entry name" value="AraC_XylS_family_regulators"/>
</dbReference>
<dbReference type="Proteomes" id="UP000075260">
    <property type="component" value="Unassembled WGS sequence"/>
</dbReference>
<protein>
    <recommendedName>
        <fullName evidence="4">HTH araC/xylS-type domain-containing protein</fullName>
    </recommendedName>
</protein>
<gene>
    <name evidence="5" type="ORF">BE15_48030</name>
</gene>
<keyword evidence="3" id="KW-0804">Transcription</keyword>
<dbReference type="AlphaFoldDB" id="A0A150QWT0"/>
<organism evidence="5 6">
    <name type="scientific">Sorangium cellulosum</name>
    <name type="common">Polyangium cellulosum</name>
    <dbReference type="NCBI Taxonomy" id="56"/>
    <lineage>
        <taxon>Bacteria</taxon>
        <taxon>Pseudomonadati</taxon>
        <taxon>Myxococcota</taxon>
        <taxon>Polyangia</taxon>
        <taxon>Polyangiales</taxon>
        <taxon>Polyangiaceae</taxon>
        <taxon>Sorangium</taxon>
    </lineage>
</organism>
<keyword evidence="1" id="KW-0805">Transcription regulation</keyword>
<name>A0A150QWT0_SORCE</name>